<dbReference type="AlphaFoldDB" id="A0A8J7IDF0"/>
<accession>A0A8J7IDF0</accession>
<feature type="transmembrane region" description="Helical" evidence="1">
    <location>
        <begin position="59"/>
        <end position="77"/>
    </location>
</feature>
<name>A0A8J7IDF0_9RHOB</name>
<comment type="caution">
    <text evidence="2">The sequence shown here is derived from an EMBL/GenBank/DDBJ whole genome shotgun (WGS) entry which is preliminary data.</text>
</comment>
<dbReference type="RefSeq" id="WP_228848517.1">
    <property type="nucleotide sequence ID" value="NZ_JADCKQ010000005.1"/>
</dbReference>
<keyword evidence="3" id="KW-1185">Reference proteome</keyword>
<gene>
    <name evidence="2" type="ORF">H1D41_08625</name>
</gene>
<evidence type="ECO:0000256" key="1">
    <source>
        <dbReference type="SAM" id="Phobius"/>
    </source>
</evidence>
<keyword evidence="1" id="KW-0812">Transmembrane</keyword>
<dbReference type="Proteomes" id="UP000640583">
    <property type="component" value="Unassembled WGS sequence"/>
</dbReference>
<keyword evidence="1" id="KW-1133">Transmembrane helix</keyword>
<evidence type="ECO:0000313" key="2">
    <source>
        <dbReference type="EMBL" id="MBI1493694.1"/>
    </source>
</evidence>
<organism evidence="2 3">
    <name type="scientific">Halocynthiibacter styelae</name>
    <dbReference type="NCBI Taxonomy" id="2761955"/>
    <lineage>
        <taxon>Bacteria</taxon>
        <taxon>Pseudomonadati</taxon>
        <taxon>Pseudomonadota</taxon>
        <taxon>Alphaproteobacteria</taxon>
        <taxon>Rhodobacterales</taxon>
        <taxon>Paracoccaceae</taxon>
        <taxon>Halocynthiibacter</taxon>
    </lineage>
</organism>
<dbReference type="EMBL" id="JADCKQ010000005">
    <property type="protein sequence ID" value="MBI1493694.1"/>
    <property type="molecule type" value="Genomic_DNA"/>
</dbReference>
<keyword evidence="1" id="KW-0472">Membrane</keyword>
<protein>
    <submittedName>
        <fullName evidence="2">Uncharacterized protein</fullName>
    </submittedName>
</protein>
<proteinExistence type="predicted"/>
<evidence type="ECO:0000313" key="3">
    <source>
        <dbReference type="Proteomes" id="UP000640583"/>
    </source>
</evidence>
<feature type="transmembrane region" description="Helical" evidence="1">
    <location>
        <begin position="36"/>
        <end position="53"/>
    </location>
</feature>
<sequence>MNSLYRSLEPTAALNDGEHVVTSFYADKRIYIRDHIWLAVLGIIFGMGVLWLMGNPHFWTGAVGAVFAVAVRGFYLASDDLKARWDLTNQRAMGPQERIADLTEIREVKTLGSAAQIITRSGLKHLIRFQADPKDIVRQIEEARVKAALQTSNGTET</sequence>
<reference evidence="2" key="1">
    <citation type="submission" date="2020-10" db="EMBL/GenBank/DDBJ databases">
        <title>Paenihalocynthiibacter styelae gen. nov., sp. nov., isolated from stalked sea squirt Styela clava.</title>
        <authorList>
            <person name="Kim Y.-O."/>
            <person name="Yoon J.-H."/>
        </authorList>
    </citation>
    <scope>NUCLEOTIDE SEQUENCE</scope>
    <source>
        <strain evidence="2">MYP1-1</strain>
    </source>
</reference>